<accession>A0AAN8ZYL2</accession>
<keyword evidence="6" id="KW-1185">Reference proteome</keyword>
<gene>
    <name evidence="5" type="ORF">SK128_019233</name>
    <name evidence="4" type="ORF">SK128_023214</name>
</gene>
<reference evidence="5 6" key="1">
    <citation type="submission" date="2023-11" db="EMBL/GenBank/DDBJ databases">
        <title>Halocaridina rubra genome assembly.</title>
        <authorList>
            <person name="Smith C."/>
        </authorList>
    </citation>
    <scope>NUCLEOTIDE SEQUENCE [LARGE SCALE GENOMIC DNA]</scope>
    <source>
        <strain evidence="5">EP-1</strain>
        <tissue evidence="5">Whole</tissue>
    </source>
</reference>
<dbReference type="Pfam" id="PF04089">
    <property type="entry name" value="BRICHOS"/>
    <property type="match status" value="1"/>
</dbReference>
<protein>
    <recommendedName>
        <fullName evidence="3">BRICHOS domain-containing protein</fullName>
    </recommendedName>
</protein>
<dbReference type="EMBL" id="JAXCGZ010012863">
    <property type="protein sequence ID" value="KAK7073446.1"/>
    <property type="molecule type" value="Genomic_DNA"/>
</dbReference>
<evidence type="ECO:0000313" key="6">
    <source>
        <dbReference type="Proteomes" id="UP001381693"/>
    </source>
</evidence>
<evidence type="ECO:0000313" key="4">
    <source>
        <dbReference type="EMBL" id="KAK7068164.1"/>
    </source>
</evidence>
<evidence type="ECO:0000256" key="2">
    <source>
        <dbReference type="SAM" id="SignalP"/>
    </source>
</evidence>
<dbReference type="InterPro" id="IPR007084">
    <property type="entry name" value="BRICHOS_dom"/>
</dbReference>
<evidence type="ECO:0000313" key="5">
    <source>
        <dbReference type="EMBL" id="KAK7073446.1"/>
    </source>
</evidence>
<evidence type="ECO:0000256" key="1">
    <source>
        <dbReference type="ARBA" id="ARBA00023157"/>
    </source>
</evidence>
<feature type="chain" id="PRO_5044710983" description="BRICHOS domain-containing protein" evidence="2">
    <location>
        <begin position="17"/>
        <end position="195"/>
    </location>
</feature>
<organism evidence="5 6">
    <name type="scientific">Halocaridina rubra</name>
    <name type="common">Hawaiian red shrimp</name>
    <dbReference type="NCBI Taxonomy" id="373956"/>
    <lineage>
        <taxon>Eukaryota</taxon>
        <taxon>Metazoa</taxon>
        <taxon>Ecdysozoa</taxon>
        <taxon>Arthropoda</taxon>
        <taxon>Crustacea</taxon>
        <taxon>Multicrustacea</taxon>
        <taxon>Malacostraca</taxon>
        <taxon>Eumalacostraca</taxon>
        <taxon>Eucarida</taxon>
        <taxon>Decapoda</taxon>
        <taxon>Pleocyemata</taxon>
        <taxon>Caridea</taxon>
        <taxon>Atyoidea</taxon>
        <taxon>Atyidae</taxon>
        <taxon>Halocaridina</taxon>
    </lineage>
</organism>
<dbReference type="PROSITE" id="PS50869">
    <property type="entry name" value="BRICHOS"/>
    <property type="match status" value="1"/>
</dbReference>
<comment type="caution">
    <text evidence="5">The sequence shown here is derived from an EMBL/GenBank/DDBJ whole genome shotgun (WGS) entry which is preliminary data.</text>
</comment>
<dbReference type="Proteomes" id="UP001381693">
    <property type="component" value="Unassembled WGS sequence"/>
</dbReference>
<feature type="signal peptide" evidence="2">
    <location>
        <begin position="1"/>
        <end position="16"/>
    </location>
</feature>
<proteinExistence type="predicted"/>
<evidence type="ECO:0000259" key="3">
    <source>
        <dbReference type="PROSITE" id="PS50869"/>
    </source>
</evidence>
<keyword evidence="1" id="KW-1015">Disulfide bond</keyword>
<dbReference type="PANTHER" id="PTHR16483">
    <property type="entry name" value="GASTROKINE 1"/>
    <property type="match status" value="1"/>
</dbReference>
<dbReference type="SMART" id="SM01039">
    <property type="entry name" value="BRICHOS"/>
    <property type="match status" value="1"/>
</dbReference>
<name>A0AAN8ZYL2_HALRR</name>
<sequence length="195" mass="22072">MQRFVILLCLLGISLAKKESFSLSYKAQEDGEISSMTAETNDEANTIYYSIAESADFEKVETLEDYTAGFAASRVESQEACYLRRLVRTFEEQVSYMNSQRNNVMKTENDVKVMAIPLDNAEEEVGSTLANFCGDLPVYKLVKKPGQETEDTEERRQISITFTRCVLLCFIPVCYTTTLTLPTGLTITFGWFFFG</sequence>
<dbReference type="InterPro" id="IPR051772">
    <property type="entry name" value="Gastrokine"/>
</dbReference>
<dbReference type="EMBL" id="JAXCGZ010017400">
    <property type="protein sequence ID" value="KAK7068164.1"/>
    <property type="molecule type" value="Genomic_DNA"/>
</dbReference>
<keyword evidence="2" id="KW-0732">Signal</keyword>
<feature type="domain" description="BRICHOS" evidence="3">
    <location>
        <begin position="54"/>
        <end position="141"/>
    </location>
</feature>
<dbReference type="AlphaFoldDB" id="A0AAN8ZYL2"/>